<gene>
    <name evidence="2" type="ORF">AArcS_0239</name>
</gene>
<feature type="transmembrane region" description="Helical" evidence="1">
    <location>
        <begin position="156"/>
        <end position="178"/>
    </location>
</feature>
<keyword evidence="1" id="KW-0812">Transmembrane</keyword>
<evidence type="ECO:0000313" key="2">
    <source>
        <dbReference type="EMBL" id="QSG01474.1"/>
    </source>
</evidence>
<proteinExistence type="predicted"/>
<dbReference type="PANTHER" id="PTHR34989:SF1">
    <property type="entry name" value="PROTEIN HDED"/>
    <property type="match status" value="1"/>
</dbReference>
<keyword evidence="1" id="KW-1133">Transmembrane helix</keyword>
<dbReference type="EMBL" id="CP064786">
    <property type="protein sequence ID" value="QSG01474.1"/>
    <property type="molecule type" value="Genomic_DNA"/>
</dbReference>
<dbReference type="PANTHER" id="PTHR34989">
    <property type="entry name" value="PROTEIN HDED"/>
    <property type="match status" value="1"/>
</dbReference>
<reference evidence="2" key="1">
    <citation type="submission" date="2020-11" db="EMBL/GenBank/DDBJ databases">
        <title>Carbohydrate-dependent, anaerobic sulfur respiration: A novel catabolism in halophilic archaea.</title>
        <authorList>
            <person name="Sorokin D.Y."/>
            <person name="Messina E."/>
            <person name="Smedile F."/>
            <person name="La Cono V."/>
            <person name="Hallsworth J.E."/>
            <person name="Yakimov M.M."/>
        </authorList>
    </citation>
    <scope>NUCLEOTIDE SEQUENCE</scope>
    <source>
        <strain evidence="2">AArc-S</strain>
    </source>
</reference>
<dbReference type="GO" id="GO:0005886">
    <property type="term" value="C:plasma membrane"/>
    <property type="evidence" value="ECO:0007669"/>
    <property type="project" value="TreeGrafter"/>
</dbReference>
<accession>A0A897MLJ0</accession>
<evidence type="ECO:0000256" key="1">
    <source>
        <dbReference type="SAM" id="Phobius"/>
    </source>
</evidence>
<name>A0A897MLJ0_9EURY</name>
<dbReference type="Pfam" id="PF03729">
    <property type="entry name" value="DUF308"/>
    <property type="match status" value="1"/>
</dbReference>
<dbReference type="Proteomes" id="UP000663586">
    <property type="component" value="Chromosome"/>
</dbReference>
<evidence type="ECO:0000313" key="3">
    <source>
        <dbReference type="Proteomes" id="UP000663586"/>
    </source>
</evidence>
<keyword evidence="1" id="KW-0472">Membrane</keyword>
<feature type="transmembrane region" description="Helical" evidence="1">
    <location>
        <begin position="131"/>
        <end position="150"/>
    </location>
</feature>
<feature type="transmembrane region" description="Helical" evidence="1">
    <location>
        <begin position="74"/>
        <end position="92"/>
    </location>
</feature>
<dbReference type="InterPro" id="IPR052712">
    <property type="entry name" value="Acid_resist_chaperone_HdeD"/>
</dbReference>
<dbReference type="AlphaFoldDB" id="A0A897MLJ0"/>
<dbReference type="KEGG" id="hara:AArcS_0239"/>
<feature type="transmembrane region" description="Helical" evidence="1">
    <location>
        <begin position="98"/>
        <end position="119"/>
    </location>
</feature>
<organism evidence="2 3">
    <name type="scientific">Natranaeroarchaeum sulfidigenes</name>
    <dbReference type="NCBI Taxonomy" id="2784880"/>
    <lineage>
        <taxon>Archaea</taxon>
        <taxon>Methanobacteriati</taxon>
        <taxon>Methanobacteriota</taxon>
        <taxon>Stenosarchaea group</taxon>
        <taxon>Halobacteria</taxon>
        <taxon>Halobacteriales</taxon>
        <taxon>Natronoarchaeaceae</taxon>
        <taxon>Natranaeroarchaeum</taxon>
    </lineage>
</organism>
<protein>
    <submittedName>
        <fullName evidence="2">Uncharacterized membrane protein HdeD, DUF308 family</fullName>
    </submittedName>
</protein>
<dbReference type="InterPro" id="IPR005325">
    <property type="entry name" value="DUF308_memb"/>
</dbReference>
<sequence>MSTVTPTPETYSLETGWKTLAVAGGSIAVLGVLAMVLPLAVGVAVSYIVGGLLIVGGLVHGAHVVSAKGWMGSLWQLTLAIVSLVAGIVIVVNPIIGLLSLTLMIVAYLLVNGIVELGVSLRMERGSGRGWIAASGVLSLGLAVLLWVQFPEVAAWIVGFMIGASLFLTGLSMVAVAYTGRQPVEDITPPAGEPRGT</sequence>
<dbReference type="RefSeq" id="WP_238478599.1">
    <property type="nucleotide sequence ID" value="NZ_CP064786.1"/>
</dbReference>
<feature type="transmembrane region" description="Helical" evidence="1">
    <location>
        <begin position="20"/>
        <end position="41"/>
    </location>
</feature>
<dbReference type="GeneID" id="70683626"/>
<keyword evidence="3" id="KW-1185">Reference proteome</keyword>
<feature type="transmembrane region" description="Helical" evidence="1">
    <location>
        <begin position="47"/>
        <end position="67"/>
    </location>
</feature>